<proteinExistence type="predicted"/>
<evidence type="ECO:0000313" key="1">
    <source>
        <dbReference type="EMBL" id="MBB3807965.1"/>
    </source>
</evidence>
<accession>A0A7W6EE51</accession>
<dbReference type="AlphaFoldDB" id="A0A7W6EE51"/>
<keyword evidence="2" id="KW-1185">Reference proteome</keyword>
<organism evidence="1 2">
    <name type="scientific">Pseudochelatococcus contaminans</name>
    <dbReference type="NCBI Taxonomy" id="1538103"/>
    <lineage>
        <taxon>Bacteria</taxon>
        <taxon>Pseudomonadati</taxon>
        <taxon>Pseudomonadota</taxon>
        <taxon>Alphaproteobacteria</taxon>
        <taxon>Hyphomicrobiales</taxon>
        <taxon>Chelatococcaceae</taxon>
        <taxon>Pseudochelatococcus</taxon>
    </lineage>
</organism>
<protein>
    <submittedName>
        <fullName evidence="1">Uncharacterized protein</fullName>
    </submittedName>
</protein>
<dbReference type="RefSeq" id="WP_281374392.1">
    <property type="nucleotide sequence ID" value="NZ_JACICC010000001.1"/>
</dbReference>
<name>A0A7W6EE51_9HYPH</name>
<reference evidence="1 2" key="1">
    <citation type="submission" date="2020-08" db="EMBL/GenBank/DDBJ databases">
        <title>Genomic Encyclopedia of Type Strains, Phase IV (KMG-IV): sequencing the most valuable type-strain genomes for metagenomic binning, comparative biology and taxonomic classification.</title>
        <authorList>
            <person name="Goeker M."/>
        </authorList>
    </citation>
    <scope>NUCLEOTIDE SEQUENCE [LARGE SCALE GENOMIC DNA]</scope>
    <source>
        <strain evidence="1 2">DSM 28760</strain>
    </source>
</reference>
<sequence>MTEIMSEFLLPPHCACRFLDGFEGYSTSAFQSAFRADGTSLLTE</sequence>
<comment type="caution">
    <text evidence="1">The sequence shown here is derived from an EMBL/GenBank/DDBJ whole genome shotgun (WGS) entry which is preliminary data.</text>
</comment>
<dbReference type="Proteomes" id="UP000537592">
    <property type="component" value="Unassembled WGS sequence"/>
</dbReference>
<gene>
    <name evidence="1" type="ORF">FHS81_000019</name>
</gene>
<evidence type="ECO:0000313" key="2">
    <source>
        <dbReference type="Proteomes" id="UP000537592"/>
    </source>
</evidence>
<dbReference type="EMBL" id="JACICC010000001">
    <property type="protein sequence ID" value="MBB3807965.1"/>
    <property type="molecule type" value="Genomic_DNA"/>
</dbReference>